<dbReference type="RefSeq" id="WP_040068246.1">
    <property type="nucleotide sequence ID" value="NZ_JXDG01000040.1"/>
</dbReference>
<reference evidence="7 8" key="1">
    <citation type="submission" date="2015-01" db="EMBL/GenBank/DDBJ databases">
        <title>Complete genome of Pseudomonas batumici UCM B-321 producer of the batumin antibiotic with strong antistaphilococcal and potential anticancer activity.</title>
        <authorList>
            <person name="Klochko V.V."/>
            <person name="Zelena L.B."/>
            <person name="Elena K.A."/>
            <person name="Reva O.N."/>
        </authorList>
    </citation>
    <scope>NUCLEOTIDE SEQUENCE [LARGE SCALE GENOMIC DNA]</scope>
    <source>
        <strain evidence="7 8">UCM B-321</strain>
    </source>
</reference>
<gene>
    <name evidence="7" type="ORF">UCMB321_3059</name>
</gene>
<feature type="transmembrane region" description="Helical" evidence="6">
    <location>
        <begin position="120"/>
        <end position="138"/>
    </location>
</feature>
<evidence type="ECO:0008006" key="9">
    <source>
        <dbReference type="Google" id="ProtNLM"/>
    </source>
</evidence>
<feature type="transmembrane region" description="Helical" evidence="6">
    <location>
        <begin position="220"/>
        <end position="237"/>
    </location>
</feature>
<keyword evidence="4 6" id="KW-1133">Transmembrane helix</keyword>
<feature type="transmembrane region" description="Helical" evidence="6">
    <location>
        <begin position="197"/>
        <end position="214"/>
    </location>
</feature>
<dbReference type="AlphaFoldDB" id="A0A0C2EB66"/>
<dbReference type="InterPro" id="IPR044878">
    <property type="entry name" value="UbiA_sf"/>
</dbReference>
<evidence type="ECO:0000256" key="6">
    <source>
        <dbReference type="SAM" id="Phobius"/>
    </source>
</evidence>
<dbReference type="OrthoDB" id="508337at2"/>
<feature type="transmembrane region" description="Helical" evidence="6">
    <location>
        <begin position="274"/>
        <end position="293"/>
    </location>
</feature>
<dbReference type="EMBL" id="JXDG01000040">
    <property type="protein sequence ID" value="KIH83109.1"/>
    <property type="molecule type" value="Genomic_DNA"/>
</dbReference>
<comment type="caution">
    <text evidence="7">The sequence shown here is derived from an EMBL/GenBank/DDBJ whole genome shotgun (WGS) entry which is preliminary data.</text>
</comment>
<keyword evidence="8" id="KW-1185">Reference proteome</keyword>
<dbReference type="Pfam" id="PF01040">
    <property type="entry name" value="UbiA"/>
    <property type="match status" value="1"/>
</dbReference>
<comment type="subcellular location">
    <subcellularLocation>
        <location evidence="1">Membrane</location>
        <topology evidence="1">Multi-pass membrane protein</topology>
    </subcellularLocation>
</comment>
<dbReference type="InterPro" id="IPR000537">
    <property type="entry name" value="UbiA_prenyltransferase"/>
</dbReference>
<feature type="transmembrane region" description="Helical" evidence="6">
    <location>
        <begin position="145"/>
        <end position="164"/>
    </location>
</feature>
<evidence type="ECO:0000313" key="8">
    <source>
        <dbReference type="Proteomes" id="UP000031535"/>
    </source>
</evidence>
<evidence type="ECO:0000256" key="4">
    <source>
        <dbReference type="ARBA" id="ARBA00022989"/>
    </source>
</evidence>
<proteinExistence type="predicted"/>
<dbReference type="GO" id="GO:0016765">
    <property type="term" value="F:transferase activity, transferring alkyl or aryl (other than methyl) groups"/>
    <property type="evidence" value="ECO:0007669"/>
    <property type="project" value="InterPro"/>
</dbReference>
<evidence type="ECO:0000256" key="2">
    <source>
        <dbReference type="ARBA" id="ARBA00022475"/>
    </source>
</evidence>
<organism evidence="7 8">
    <name type="scientific">Pseudomonas batumici</name>
    <dbReference type="NCBI Taxonomy" id="226910"/>
    <lineage>
        <taxon>Bacteria</taxon>
        <taxon>Pseudomonadati</taxon>
        <taxon>Pseudomonadota</taxon>
        <taxon>Gammaproteobacteria</taxon>
        <taxon>Pseudomonadales</taxon>
        <taxon>Pseudomonadaceae</taxon>
        <taxon>Pseudomonas</taxon>
    </lineage>
</organism>
<keyword evidence="3 6" id="KW-0812">Transmembrane</keyword>
<evidence type="ECO:0000313" key="7">
    <source>
        <dbReference type="EMBL" id="KIH83109.1"/>
    </source>
</evidence>
<feature type="transmembrane region" description="Helical" evidence="6">
    <location>
        <begin position="249"/>
        <end position="268"/>
    </location>
</feature>
<name>A0A0C2EB66_9PSED</name>
<protein>
    <recommendedName>
        <fullName evidence="9">Prenyltransferase</fullName>
    </recommendedName>
</protein>
<feature type="transmembrane region" description="Helical" evidence="6">
    <location>
        <begin position="45"/>
        <end position="65"/>
    </location>
</feature>
<dbReference type="PATRIC" id="fig|226910.6.peg.3048"/>
<accession>A0A0C2EB66</accession>
<feature type="transmembrane region" description="Helical" evidence="6">
    <location>
        <begin position="93"/>
        <end position="114"/>
    </location>
</feature>
<sequence>MSHTAPNLKTWMTLGRVSNLPTVWTNTLAAALLSSSAGALAPPSALMWILLLVALSALYLAGMLLNDLLDADWDQQHHNPRPITLGLVSRQQVGLATALMLIVAAASVLGLSRLIDQPHWLLVSATLLVSCILGYNLLHKKYAHSVWLMGACRSTLYLTAAASLAVPPEPIWLCAILLGVYISGLTYLARQEHRNQLLSRLPLILMLSPLALALYADNDWFWPVLLLWLGWLGWHYWRHLANPRQRQVRAFIGAGLAALPLFDALVLAMANQPLGSLLCVLVFFLLPHFQRWVKPT</sequence>
<dbReference type="Proteomes" id="UP000031535">
    <property type="component" value="Unassembled WGS sequence"/>
</dbReference>
<evidence type="ECO:0000256" key="5">
    <source>
        <dbReference type="ARBA" id="ARBA00023136"/>
    </source>
</evidence>
<dbReference type="GO" id="GO:0016020">
    <property type="term" value="C:membrane"/>
    <property type="evidence" value="ECO:0007669"/>
    <property type="project" value="UniProtKB-SubCell"/>
</dbReference>
<keyword evidence="2" id="KW-1003">Cell membrane</keyword>
<evidence type="ECO:0000256" key="3">
    <source>
        <dbReference type="ARBA" id="ARBA00022692"/>
    </source>
</evidence>
<dbReference type="Gene3D" id="1.10.357.140">
    <property type="entry name" value="UbiA prenyltransferase"/>
    <property type="match status" value="1"/>
</dbReference>
<dbReference type="CDD" id="cd13964">
    <property type="entry name" value="PT_UbiA_1"/>
    <property type="match status" value="1"/>
</dbReference>
<dbReference type="STRING" id="226910.UCMB321_3059"/>
<keyword evidence="5 6" id="KW-0472">Membrane</keyword>
<feature type="transmembrane region" description="Helical" evidence="6">
    <location>
        <begin position="170"/>
        <end position="190"/>
    </location>
</feature>
<evidence type="ECO:0000256" key="1">
    <source>
        <dbReference type="ARBA" id="ARBA00004141"/>
    </source>
</evidence>